<evidence type="ECO:0000256" key="1">
    <source>
        <dbReference type="ARBA" id="ARBA00022737"/>
    </source>
</evidence>
<dbReference type="GeneID" id="98646634"/>
<dbReference type="PROSITE" id="PS50297">
    <property type="entry name" value="ANK_REP_REGION"/>
    <property type="match status" value="1"/>
</dbReference>
<protein>
    <submittedName>
        <fullName evidence="4">Ankyrin repeats (3 copies)</fullName>
    </submittedName>
</protein>
<dbReference type="PANTHER" id="PTHR24198">
    <property type="entry name" value="ANKYRIN REPEAT AND PROTEIN KINASE DOMAIN-CONTAINING PROTEIN"/>
    <property type="match status" value="1"/>
</dbReference>
<feature type="repeat" description="ANK" evidence="3">
    <location>
        <begin position="35"/>
        <end position="67"/>
    </location>
</feature>
<dbReference type="Gene3D" id="1.25.40.20">
    <property type="entry name" value="Ankyrin repeat-containing domain"/>
    <property type="match status" value="1"/>
</dbReference>
<accession>A0ABX5YKD6</accession>
<dbReference type="EMBL" id="CP042910">
    <property type="protein sequence ID" value="QEG16176.1"/>
    <property type="molecule type" value="Genomic_DNA"/>
</dbReference>
<dbReference type="RefSeq" id="WP_002648754.1">
    <property type="nucleotide sequence ID" value="NZ_CP036353.1"/>
</dbReference>
<evidence type="ECO:0000313" key="4">
    <source>
        <dbReference type="EMBL" id="QEG16176.1"/>
    </source>
</evidence>
<organism evidence="4 5">
    <name type="scientific">Gimesia maris</name>
    <dbReference type="NCBI Taxonomy" id="122"/>
    <lineage>
        <taxon>Bacteria</taxon>
        <taxon>Pseudomonadati</taxon>
        <taxon>Planctomycetota</taxon>
        <taxon>Planctomycetia</taxon>
        <taxon>Planctomycetales</taxon>
        <taxon>Planctomycetaceae</taxon>
        <taxon>Gimesia</taxon>
    </lineage>
</organism>
<proteinExistence type="predicted"/>
<dbReference type="InterPro" id="IPR036770">
    <property type="entry name" value="Ankyrin_rpt-contain_sf"/>
</dbReference>
<keyword evidence="5" id="KW-1185">Reference proteome</keyword>
<evidence type="ECO:0000256" key="3">
    <source>
        <dbReference type="PROSITE-ProRule" id="PRU00023"/>
    </source>
</evidence>
<gene>
    <name evidence="4" type="ORF">GmarT_20370</name>
</gene>
<sequence length="173" mass="18728">MTSEAIMYGAIVQGDIMAVKELVRNDPSILQVSKVGKNWLHWAAQRGHTDIAAVLVEAGLEVDKLTDDGTSSALDIAAGQGRLDSCKWLIAQSAEINRGFGKCATPIFSAIYGKSLEVVKLFVEEGARLDAEFGEPVINVVGYAKRYGTPEIVEFLQQRTSQHPSTPSLPNEP</sequence>
<evidence type="ECO:0000313" key="5">
    <source>
        <dbReference type="Proteomes" id="UP000322887"/>
    </source>
</evidence>
<dbReference type="PANTHER" id="PTHR24198:SF194">
    <property type="entry name" value="INVERSIN-A"/>
    <property type="match status" value="1"/>
</dbReference>
<dbReference type="PROSITE" id="PS50088">
    <property type="entry name" value="ANK_REPEAT"/>
    <property type="match status" value="1"/>
</dbReference>
<dbReference type="Pfam" id="PF12796">
    <property type="entry name" value="Ank_2"/>
    <property type="match status" value="1"/>
</dbReference>
<reference evidence="4 5" key="1">
    <citation type="submission" date="2019-08" db="EMBL/GenBank/DDBJ databases">
        <title>Deep-cultivation of Planctomycetes and their phenomic and genomic characterization uncovers novel biology.</title>
        <authorList>
            <person name="Wiegand S."/>
            <person name="Jogler M."/>
            <person name="Boedeker C."/>
            <person name="Pinto D."/>
            <person name="Vollmers J."/>
            <person name="Rivas-Marin E."/>
            <person name="Kohn T."/>
            <person name="Peeters S.H."/>
            <person name="Heuer A."/>
            <person name="Rast P."/>
            <person name="Oberbeckmann S."/>
            <person name="Bunk B."/>
            <person name="Jeske O."/>
            <person name="Meyerdierks A."/>
            <person name="Storesund J.E."/>
            <person name="Kallscheuer N."/>
            <person name="Luecker S."/>
            <person name="Lage O.M."/>
            <person name="Pohl T."/>
            <person name="Merkel B.J."/>
            <person name="Hornburger P."/>
            <person name="Mueller R.-W."/>
            <person name="Bruemmer F."/>
            <person name="Labrenz M."/>
            <person name="Spormann A.M."/>
            <person name="Op den Camp H."/>
            <person name="Overmann J."/>
            <person name="Amann R."/>
            <person name="Jetten M.S.M."/>
            <person name="Mascher T."/>
            <person name="Medema M.H."/>
            <person name="Devos D.P."/>
            <person name="Kaster A.-K."/>
            <person name="Ovreas L."/>
            <person name="Rohde M."/>
            <person name="Galperin M.Y."/>
            <person name="Jogler C."/>
        </authorList>
    </citation>
    <scope>NUCLEOTIDE SEQUENCE [LARGE SCALE GENOMIC DNA]</scope>
    <source>
        <strain evidence="4 5">DSM 8797</strain>
    </source>
</reference>
<keyword evidence="2 3" id="KW-0040">ANK repeat</keyword>
<dbReference type="SMART" id="SM00248">
    <property type="entry name" value="ANK"/>
    <property type="match status" value="3"/>
</dbReference>
<dbReference type="SUPFAM" id="SSF48403">
    <property type="entry name" value="Ankyrin repeat"/>
    <property type="match status" value="1"/>
</dbReference>
<dbReference type="Proteomes" id="UP000322887">
    <property type="component" value="Chromosome"/>
</dbReference>
<keyword evidence="1" id="KW-0677">Repeat</keyword>
<evidence type="ECO:0000256" key="2">
    <source>
        <dbReference type="ARBA" id="ARBA00023043"/>
    </source>
</evidence>
<name>A0ABX5YKD6_9PLAN</name>
<dbReference type="InterPro" id="IPR002110">
    <property type="entry name" value="Ankyrin_rpt"/>
</dbReference>